<feature type="domain" description="Glycosyltransferase 2-like" evidence="4">
    <location>
        <begin position="9"/>
        <end position="167"/>
    </location>
</feature>
<evidence type="ECO:0000313" key="6">
    <source>
        <dbReference type="Proteomes" id="UP000522720"/>
    </source>
</evidence>
<sequence>MDNNKNKISVLMSVYKNDNVTYLYRAVSSILNQTLPPDEIVLVIDGPVNEELEAQIEAYEKNQLFKIVRLPKNVGLGLALKTGLEVCSYSIIARMDSDDVALPTRFEKQLGFLISNPTIDIVGSDISEFIGEETNIVSYRRVPTDDQSIKKEMKYRCALNHMTVMLRKEAVLKAGSYQELFWNEDYYLWIRMLLNGAVFANIAEPLVNVRIGKEMFARRGGYPYFKSEHFLQRLMLKSGMINIGDYIMNTAKRFIVQLVLPNSLRAYVFKKFARK</sequence>
<reference evidence="5 6" key="1">
    <citation type="submission" date="2020-04" db="EMBL/GenBank/DDBJ databases">
        <title>MicrobeNet Type strains.</title>
        <authorList>
            <person name="Nicholson A.C."/>
        </authorList>
    </citation>
    <scope>NUCLEOTIDE SEQUENCE [LARGE SCALE GENOMIC DNA]</scope>
    <source>
        <strain evidence="5 6">CCUG 69612</strain>
    </source>
</reference>
<evidence type="ECO:0000256" key="3">
    <source>
        <dbReference type="ARBA" id="ARBA00022679"/>
    </source>
</evidence>
<evidence type="ECO:0000256" key="2">
    <source>
        <dbReference type="ARBA" id="ARBA00022676"/>
    </source>
</evidence>
<dbReference type="RefSeq" id="WP_168548148.1">
    <property type="nucleotide sequence ID" value="NZ_JAAXPR010000001.1"/>
</dbReference>
<dbReference type="InterPro" id="IPR029044">
    <property type="entry name" value="Nucleotide-diphossugar_trans"/>
</dbReference>
<comment type="caution">
    <text evidence="5">The sequence shown here is derived from an EMBL/GenBank/DDBJ whole genome shotgun (WGS) entry which is preliminary data.</text>
</comment>
<dbReference type="Gene3D" id="3.90.550.10">
    <property type="entry name" value="Spore Coat Polysaccharide Biosynthesis Protein SpsA, Chain A"/>
    <property type="match status" value="1"/>
</dbReference>
<dbReference type="AlphaFoldDB" id="A0A7X6RZT9"/>
<dbReference type="Pfam" id="PF00535">
    <property type="entry name" value="Glycos_transf_2"/>
    <property type="match status" value="1"/>
</dbReference>
<dbReference type="InterPro" id="IPR001173">
    <property type="entry name" value="Glyco_trans_2-like"/>
</dbReference>
<dbReference type="PANTHER" id="PTHR43685:SF5">
    <property type="entry name" value="GLYCOSYLTRANSFERASE EPSE-RELATED"/>
    <property type="match status" value="1"/>
</dbReference>
<evidence type="ECO:0000259" key="4">
    <source>
        <dbReference type="Pfam" id="PF00535"/>
    </source>
</evidence>
<name>A0A7X6RZT9_9STRE</name>
<proteinExistence type="inferred from homology"/>
<dbReference type="Proteomes" id="UP000522720">
    <property type="component" value="Unassembled WGS sequence"/>
</dbReference>
<organism evidence="5 6">
    <name type="scientific">Streptococcus ovuberis</name>
    <dbReference type="NCBI Taxonomy" id="1936207"/>
    <lineage>
        <taxon>Bacteria</taxon>
        <taxon>Bacillati</taxon>
        <taxon>Bacillota</taxon>
        <taxon>Bacilli</taxon>
        <taxon>Lactobacillales</taxon>
        <taxon>Streptococcaceae</taxon>
        <taxon>Streptococcus</taxon>
    </lineage>
</organism>
<comment type="similarity">
    <text evidence="1">Belongs to the glycosyltransferase 2 family.</text>
</comment>
<accession>A0A7X6RZT9</accession>
<dbReference type="PANTHER" id="PTHR43685">
    <property type="entry name" value="GLYCOSYLTRANSFERASE"/>
    <property type="match status" value="1"/>
</dbReference>
<keyword evidence="3 5" id="KW-0808">Transferase</keyword>
<dbReference type="EMBL" id="JAAXPR010000001">
    <property type="protein sequence ID" value="NKZ19384.1"/>
    <property type="molecule type" value="Genomic_DNA"/>
</dbReference>
<gene>
    <name evidence="5" type="ORF">HF992_00700</name>
</gene>
<keyword evidence="2" id="KW-0328">Glycosyltransferase</keyword>
<evidence type="ECO:0000313" key="5">
    <source>
        <dbReference type="EMBL" id="NKZ19384.1"/>
    </source>
</evidence>
<dbReference type="GO" id="GO:0016757">
    <property type="term" value="F:glycosyltransferase activity"/>
    <property type="evidence" value="ECO:0007669"/>
    <property type="project" value="UniProtKB-KW"/>
</dbReference>
<keyword evidence="6" id="KW-1185">Reference proteome</keyword>
<evidence type="ECO:0000256" key="1">
    <source>
        <dbReference type="ARBA" id="ARBA00006739"/>
    </source>
</evidence>
<dbReference type="SUPFAM" id="SSF53448">
    <property type="entry name" value="Nucleotide-diphospho-sugar transferases"/>
    <property type="match status" value="1"/>
</dbReference>
<protein>
    <submittedName>
        <fullName evidence="5">Glycosyltransferase</fullName>
    </submittedName>
</protein>
<dbReference type="InterPro" id="IPR050834">
    <property type="entry name" value="Glycosyltransf_2"/>
</dbReference>